<comment type="caution">
    <text evidence="1">The sequence shown here is derived from an EMBL/GenBank/DDBJ whole genome shotgun (WGS) entry which is preliminary data.</text>
</comment>
<proteinExistence type="predicted"/>
<reference evidence="1" key="1">
    <citation type="submission" date="2022-08" db="EMBL/GenBank/DDBJ databases">
        <title>Genome Sequence of Lecanicillium fungicola.</title>
        <authorList>
            <person name="Buettner E."/>
        </authorList>
    </citation>
    <scope>NUCLEOTIDE SEQUENCE</scope>
    <source>
        <strain evidence="1">Babe33</strain>
    </source>
</reference>
<name>A0ACC1N5J1_9HYPO</name>
<protein>
    <submittedName>
        <fullName evidence="1">Uncharacterized protein</fullName>
    </submittedName>
</protein>
<sequence length="423" mass="47326">MELETYRARVANTRDGLAGQVDEGLKLIDELLAELSSTKAALAQTQLDLDGQHKLRRQLQEDIKQNEVWKEQLASRPFVVLLIDADADCYVFHDEFIGMAEKGGENAADALRLAMLKYLEDMPEVPRTVDIVVRAFASVSALGRVLEGKRRVSDVSRFREFTTGFSNRQAFFDFVDVGPGKERADTKIRASVEFFMHSYQCKHLVLACGHDSGYAPFLGQFAADSQFSGRMTLLQGLSPFPSEISNLGFKTTRFTSIFNEQTPPATWANRAGAASRGQDIIRTTAEGNTRINGVVAATMAPTLTHRESGRGWVRPEVQSERLGPVVKDQNGWRIDKPLSVNSETLEKMKKKNLCYFLFLRGECILRSCSRYHHHATLSPTEYDALWTLARHGKCYARARAGQDNRQDCSDAMCVYSHGRGGDE</sequence>
<accession>A0ACC1N5J1</accession>
<evidence type="ECO:0000313" key="2">
    <source>
        <dbReference type="Proteomes" id="UP001143910"/>
    </source>
</evidence>
<keyword evidence="2" id="KW-1185">Reference proteome</keyword>
<dbReference type="EMBL" id="JANJQO010000931">
    <property type="protein sequence ID" value="KAJ2973713.1"/>
    <property type="molecule type" value="Genomic_DNA"/>
</dbReference>
<organism evidence="1 2">
    <name type="scientific">Zarea fungicola</name>
    <dbReference type="NCBI Taxonomy" id="93591"/>
    <lineage>
        <taxon>Eukaryota</taxon>
        <taxon>Fungi</taxon>
        <taxon>Dikarya</taxon>
        <taxon>Ascomycota</taxon>
        <taxon>Pezizomycotina</taxon>
        <taxon>Sordariomycetes</taxon>
        <taxon>Hypocreomycetidae</taxon>
        <taxon>Hypocreales</taxon>
        <taxon>Cordycipitaceae</taxon>
        <taxon>Zarea</taxon>
    </lineage>
</organism>
<evidence type="ECO:0000313" key="1">
    <source>
        <dbReference type="EMBL" id="KAJ2973713.1"/>
    </source>
</evidence>
<dbReference type="Proteomes" id="UP001143910">
    <property type="component" value="Unassembled WGS sequence"/>
</dbReference>
<gene>
    <name evidence="1" type="ORF">NQ176_g6449</name>
</gene>